<dbReference type="EMBL" id="JAPQER010000007">
    <property type="protein sequence ID" value="MCY6485488.1"/>
    <property type="molecule type" value="Genomic_DNA"/>
</dbReference>
<evidence type="ECO:0000256" key="1">
    <source>
        <dbReference type="SAM" id="Phobius"/>
    </source>
</evidence>
<proteinExistence type="predicted"/>
<keyword evidence="3" id="KW-1185">Reference proteome</keyword>
<gene>
    <name evidence="2" type="ORF">OW763_14230</name>
</gene>
<keyword evidence="1" id="KW-0812">Transmembrane</keyword>
<name>A0ABT4D2M0_9CLOT</name>
<dbReference type="Proteomes" id="UP001078443">
    <property type="component" value="Unassembled WGS sequence"/>
</dbReference>
<dbReference type="RefSeq" id="WP_268041855.1">
    <property type="nucleotide sequence ID" value="NZ_JAPQER010000007.1"/>
</dbReference>
<feature type="transmembrane region" description="Helical" evidence="1">
    <location>
        <begin position="20"/>
        <end position="39"/>
    </location>
</feature>
<feature type="transmembrane region" description="Helical" evidence="1">
    <location>
        <begin position="45"/>
        <end position="67"/>
    </location>
</feature>
<evidence type="ECO:0000313" key="3">
    <source>
        <dbReference type="Proteomes" id="UP001078443"/>
    </source>
</evidence>
<reference evidence="2" key="1">
    <citation type="submission" date="2022-12" db="EMBL/GenBank/DDBJ databases">
        <authorList>
            <person name="Wang J."/>
        </authorList>
    </citation>
    <scope>NUCLEOTIDE SEQUENCE</scope>
    <source>
        <strain evidence="2">HY-45-18</strain>
    </source>
</reference>
<evidence type="ECO:0000313" key="2">
    <source>
        <dbReference type="EMBL" id="MCY6485488.1"/>
    </source>
</evidence>
<keyword evidence="1" id="KW-0472">Membrane</keyword>
<comment type="caution">
    <text evidence="2">The sequence shown here is derived from an EMBL/GenBank/DDBJ whole genome shotgun (WGS) entry which is preliminary data.</text>
</comment>
<sequence>MDTIEKENIDFFVKKYFTSLRIKQFLITAILCIITTYLTKGKEDIVINIVLILIINPFAFFIFPNFLGKETEKSIQEIYNKTLKHDNALTIICNCKKFNGPTFGVLHIDEKMILFKPFRENLQNESFCINQTGIKNTKISLLEIKSSVFNRIFFKELTKVINISSDNINVSLQTPLPERTIEKIRKRI</sequence>
<organism evidence="2 3">
    <name type="scientific">Clostridium aestuarii</name>
    <dbReference type="NCBI Taxonomy" id="338193"/>
    <lineage>
        <taxon>Bacteria</taxon>
        <taxon>Bacillati</taxon>
        <taxon>Bacillota</taxon>
        <taxon>Clostridia</taxon>
        <taxon>Eubacteriales</taxon>
        <taxon>Clostridiaceae</taxon>
        <taxon>Clostridium</taxon>
    </lineage>
</organism>
<protein>
    <recommendedName>
        <fullName evidence="4">YokE-like PH domain-containing protein</fullName>
    </recommendedName>
</protein>
<accession>A0ABT4D2M0</accession>
<keyword evidence="1" id="KW-1133">Transmembrane helix</keyword>
<evidence type="ECO:0008006" key="4">
    <source>
        <dbReference type="Google" id="ProtNLM"/>
    </source>
</evidence>